<dbReference type="RefSeq" id="WP_338108552.1">
    <property type="nucleotide sequence ID" value="NZ_FUYF01000033.1"/>
</dbReference>
<name>A0A1T4Y4B8_9FIRM</name>
<protein>
    <submittedName>
        <fullName evidence="1">Uncharacterized protein</fullName>
    </submittedName>
</protein>
<evidence type="ECO:0000313" key="1">
    <source>
        <dbReference type="EMBL" id="SKA96586.1"/>
    </source>
</evidence>
<dbReference type="Proteomes" id="UP000190286">
    <property type="component" value="Unassembled WGS sequence"/>
</dbReference>
<sequence length="284" mass="30754">MSMMNANAAATTAMTANEPLDFVLPEMGDADFSSEELAEDRDGFTMSFPRIKIPAGGVLQFELPTGDPQHPDYSPTLTGVILFNHASCAYWPEGDEYSDDVPPLCSSVDGKQGYGEPGGVCETCALSQFGSAANGRGKACKNMRVLYLLRSGEFMPLAINLSPTSISPFREFLNQGFVFRNRATYGSLVEIGLKRQTNPEGKDYSVATFKRLGDFHGEQLAAVRKYALSFREQIRGMNRQRIEAKREQDDGLCEVESCAAAPATADGSFCIGATVNGDTQPLPA</sequence>
<keyword evidence="2" id="KW-1185">Reference proteome</keyword>
<reference evidence="1 2" key="1">
    <citation type="submission" date="2017-02" db="EMBL/GenBank/DDBJ databases">
        <authorList>
            <person name="Peterson S.W."/>
        </authorList>
    </citation>
    <scope>NUCLEOTIDE SEQUENCE [LARGE SCALE GENOMIC DNA]</scope>
    <source>
        <strain evidence="1 2">ATCC 27749</strain>
    </source>
</reference>
<dbReference type="STRING" id="745368.SAMN02745178_02725"/>
<proteinExistence type="predicted"/>
<dbReference type="EMBL" id="FUYF01000033">
    <property type="protein sequence ID" value="SKA96586.1"/>
    <property type="molecule type" value="Genomic_DNA"/>
</dbReference>
<organism evidence="1 2">
    <name type="scientific">Gemmiger formicilis</name>
    <dbReference type="NCBI Taxonomy" id="745368"/>
    <lineage>
        <taxon>Bacteria</taxon>
        <taxon>Bacillati</taxon>
        <taxon>Bacillota</taxon>
        <taxon>Clostridia</taxon>
        <taxon>Eubacteriales</taxon>
        <taxon>Gemmiger</taxon>
    </lineage>
</organism>
<evidence type="ECO:0000313" key="2">
    <source>
        <dbReference type="Proteomes" id="UP000190286"/>
    </source>
</evidence>
<dbReference type="GeneID" id="93339149"/>
<accession>A0A1T4Y4B8</accession>
<gene>
    <name evidence="1" type="ORF">SAMN02745178_02725</name>
</gene>
<dbReference type="AlphaFoldDB" id="A0A1T4Y4B8"/>